<dbReference type="RefSeq" id="WP_262399790.1">
    <property type="nucleotide sequence ID" value="NZ_JACRTB010000009.1"/>
</dbReference>
<keyword evidence="6" id="KW-0249">Electron transport</keyword>
<dbReference type="InterPro" id="IPR051233">
    <property type="entry name" value="Desulfoferrodoxin_SOR"/>
</dbReference>
<dbReference type="Gene3D" id="2.60.40.730">
    <property type="entry name" value="SOR catalytic domain"/>
    <property type="match status" value="1"/>
</dbReference>
<dbReference type="InterPro" id="IPR038094">
    <property type="entry name" value="Desulfoferrodoxin_N_sf"/>
</dbReference>
<dbReference type="Pfam" id="PF01880">
    <property type="entry name" value="Desulfoferrodox"/>
    <property type="match status" value="1"/>
</dbReference>
<proteinExistence type="inferred from homology"/>
<comment type="caution">
    <text evidence="13">The sequence shown here is derived from an EMBL/GenBank/DDBJ whole genome shotgun (WGS) entry which is preliminary data.</text>
</comment>
<dbReference type="SUPFAM" id="SSF57802">
    <property type="entry name" value="Rubredoxin-like"/>
    <property type="match status" value="1"/>
</dbReference>
<keyword evidence="4" id="KW-0813">Transport</keyword>
<dbReference type="Pfam" id="PF06397">
    <property type="entry name" value="Desulfoferrod_N"/>
    <property type="match status" value="1"/>
</dbReference>
<evidence type="ECO:0000313" key="13">
    <source>
        <dbReference type="EMBL" id="MBC8576254.1"/>
    </source>
</evidence>
<evidence type="ECO:0000256" key="3">
    <source>
        <dbReference type="ARBA" id="ARBA00014839"/>
    </source>
</evidence>
<reference evidence="13 14" key="1">
    <citation type="submission" date="2020-08" db="EMBL/GenBank/DDBJ databases">
        <title>Genome public.</title>
        <authorList>
            <person name="Liu C."/>
            <person name="Sun Q."/>
        </authorList>
    </citation>
    <scope>NUCLEOTIDE SEQUENCE [LARGE SCALE GENOMIC DNA]</scope>
    <source>
        <strain evidence="13 14">BX1</strain>
    </source>
</reference>
<evidence type="ECO:0000256" key="9">
    <source>
        <dbReference type="ARBA" id="ARBA00031398"/>
    </source>
</evidence>
<dbReference type="InterPro" id="IPR002742">
    <property type="entry name" value="Desulfoferrodoxin_Fe-bd_dom"/>
</dbReference>
<dbReference type="InterPro" id="IPR036073">
    <property type="entry name" value="Desulfoferrodoxin_Fe-bd_dom_sf"/>
</dbReference>
<name>A0ABR7NIX8_9FIRM</name>
<comment type="function">
    <text evidence="8">Catalyzes the one-electron reduction of superoxide anion radical to hydrogen peroxide at a nonheme ferrous iron center. Plays a fundamental role in case of oxidative stress via its superoxide detoxification activity.</text>
</comment>
<dbReference type="NCBIfam" id="TIGR00319">
    <property type="entry name" value="desulf_FeS4"/>
    <property type="match status" value="1"/>
</dbReference>
<dbReference type="EC" id="1.15.1.2" evidence="2"/>
<evidence type="ECO:0000313" key="14">
    <source>
        <dbReference type="Proteomes" id="UP000658131"/>
    </source>
</evidence>
<evidence type="ECO:0000256" key="5">
    <source>
        <dbReference type="ARBA" id="ARBA00022723"/>
    </source>
</evidence>
<sequence>MSETRFFRCSHCGNIIGLIHDSGVPVVCCGEPMKELIPNTVEASQEKHLPVASVSDDAVTVKIGSAPHPMIPEHSIQWVYLKTTAGGHRKSLAPGEQPEISFALKDEKAVAVYAYCNLHGLWMTEL</sequence>
<evidence type="ECO:0000256" key="1">
    <source>
        <dbReference type="ARBA" id="ARBA00005941"/>
    </source>
</evidence>
<evidence type="ECO:0000256" key="7">
    <source>
        <dbReference type="ARBA" id="ARBA00023004"/>
    </source>
</evidence>
<evidence type="ECO:0000256" key="8">
    <source>
        <dbReference type="ARBA" id="ARBA00024690"/>
    </source>
</evidence>
<keyword evidence="7" id="KW-0408">Iron</keyword>
<gene>
    <name evidence="13" type="ORF">H8717_07530</name>
</gene>
<evidence type="ECO:0000259" key="12">
    <source>
        <dbReference type="Pfam" id="PF06397"/>
    </source>
</evidence>
<keyword evidence="14" id="KW-1185">Reference proteome</keyword>
<feature type="domain" description="Desulfoferrodoxin N-terminal" evidence="12">
    <location>
        <begin position="6"/>
        <end position="35"/>
    </location>
</feature>
<dbReference type="PANTHER" id="PTHR36541:SF1">
    <property type="entry name" value="SUPEROXIDE REDUCTASE-RELATED"/>
    <property type="match status" value="1"/>
</dbReference>
<dbReference type="Gene3D" id="2.20.28.100">
    <property type="entry name" value="Desulphoferrodoxin, N-terminal domain"/>
    <property type="match status" value="1"/>
</dbReference>
<evidence type="ECO:0000256" key="6">
    <source>
        <dbReference type="ARBA" id="ARBA00022982"/>
    </source>
</evidence>
<organism evidence="13 14">
    <name type="scientific">Yanshouia hominis</name>
    <dbReference type="NCBI Taxonomy" id="2763673"/>
    <lineage>
        <taxon>Bacteria</taxon>
        <taxon>Bacillati</taxon>
        <taxon>Bacillota</taxon>
        <taxon>Clostridia</taxon>
        <taxon>Eubacteriales</taxon>
        <taxon>Oscillospiraceae</taxon>
        <taxon>Yanshouia</taxon>
    </lineage>
</organism>
<protein>
    <recommendedName>
        <fullName evidence="3">Desulfoferrodoxin</fullName>
        <ecNumber evidence="2">1.15.1.2</ecNumber>
    </recommendedName>
    <alternativeName>
        <fullName evidence="9">Superoxide reductase</fullName>
    </alternativeName>
</protein>
<evidence type="ECO:0000256" key="10">
    <source>
        <dbReference type="ARBA" id="ARBA00047448"/>
    </source>
</evidence>
<dbReference type="EMBL" id="JACRTB010000009">
    <property type="protein sequence ID" value="MBC8576254.1"/>
    <property type="molecule type" value="Genomic_DNA"/>
</dbReference>
<evidence type="ECO:0000256" key="4">
    <source>
        <dbReference type="ARBA" id="ARBA00022448"/>
    </source>
</evidence>
<dbReference type="InterPro" id="IPR004462">
    <property type="entry name" value="Desulfoferrodoxin_N"/>
</dbReference>
<dbReference type="SUPFAM" id="SSF49367">
    <property type="entry name" value="Superoxide reductase-like"/>
    <property type="match status" value="1"/>
</dbReference>
<accession>A0ABR7NIX8</accession>
<keyword evidence="5" id="KW-0479">Metal-binding</keyword>
<evidence type="ECO:0000256" key="2">
    <source>
        <dbReference type="ARBA" id="ARBA00012679"/>
    </source>
</evidence>
<evidence type="ECO:0000259" key="11">
    <source>
        <dbReference type="Pfam" id="PF01880"/>
    </source>
</evidence>
<feature type="domain" description="Desulfoferrodoxin ferrous iron-binding" evidence="11">
    <location>
        <begin position="41"/>
        <end position="124"/>
    </location>
</feature>
<comment type="similarity">
    <text evidence="1">Belongs to the desulfoferrodoxin family.</text>
</comment>
<dbReference type="Proteomes" id="UP000658131">
    <property type="component" value="Unassembled WGS sequence"/>
</dbReference>
<comment type="catalytic activity">
    <reaction evidence="10">
        <text>reduced [rubredoxin] + superoxide + 2 H(+) = oxidized [rubredoxin] + H2O2</text>
        <dbReference type="Rhea" id="RHEA:21324"/>
        <dbReference type="Rhea" id="RHEA-COMP:10302"/>
        <dbReference type="Rhea" id="RHEA-COMP:10303"/>
        <dbReference type="ChEBI" id="CHEBI:15378"/>
        <dbReference type="ChEBI" id="CHEBI:16240"/>
        <dbReference type="ChEBI" id="CHEBI:18421"/>
        <dbReference type="ChEBI" id="CHEBI:29033"/>
        <dbReference type="ChEBI" id="CHEBI:29034"/>
        <dbReference type="EC" id="1.15.1.2"/>
    </reaction>
</comment>
<dbReference type="PANTHER" id="PTHR36541">
    <property type="entry name" value="SUPEROXIDE REDUCTASE-RELATED"/>
    <property type="match status" value="1"/>
</dbReference>